<dbReference type="AlphaFoldDB" id="A0AAE3VCV9"/>
<dbReference type="RefSeq" id="WP_307259433.1">
    <property type="nucleotide sequence ID" value="NZ_JAUSVL010000001.1"/>
</dbReference>
<keyword evidence="3" id="KW-1185">Reference proteome</keyword>
<dbReference type="InterPro" id="IPR036237">
    <property type="entry name" value="Xyl_isomerase-like_sf"/>
</dbReference>
<dbReference type="EMBL" id="JAUSVL010000001">
    <property type="protein sequence ID" value="MDQ0288179.1"/>
    <property type="molecule type" value="Genomic_DNA"/>
</dbReference>
<dbReference type="InterPro" id="IPR013022">
    <property type="entry name" value="Xyl_isomerase-like_TIM-brl"/>
</dbReference>
<gene>
    <name evidence="2" type="ORF">J3R75_000286</name>
</gene>
<dbReference type="Pfam" id="PF01261">
    <property type="entry name" value="AP_endonuc_2"/>
    <property type="match status" value="1"/>
</dbReference>
<comment type="caution">
    <text evidence="2">The sequence shown here is derived from an EMBL/GenBank/DDBJ whole genome shotgun (WGS) entry which is preliminary data.</text>
</comment>
<dbReference type="SUPFAM" id="SSF51658">
    <property type="entry name" value="Xylose isomerase-like"/>
    <property type="match status" value="1"/>
</dbReference>
<evidence type="ECO:0000313" key="3">
    <source>
        <dbReference type="Proteomes" id="UP001238163"/>
    </source>
</evidence>
<name>A0AAE3VCV9_9BACT</name>
<feature type="domain" description="Xylose isomerase-like TIM barrel" evidence="1">
    <location>
        <begin position="21"/>
        <end position="282"/>
    </location>
</feature>
<dbReference type="PANTHER" id="PTHR12110">
    <property type="entry name" value="HYDROXYPYRUVATE ISOMERASE"/>
    <property type="match status" value="1"/>
</dbReference>
<sequence>MSRFKIGVMVDSFRLPIPAGVRKAREVGADGIQVYVVDGAMSAEALSAADRRAFRALVADNGLEISALCGDLGGHGFQIAAENAVKTRRSKAIVDLAVDLGTTVVTTHIGVVPEDSSSPVYRNQLVVCKDIGAYAADRGVAFAIETGPEPAARLAAFLDEVDSCGVGVNLDPANLIMVLNDDPVEAVYALRRHIKHTHAKDGVQYRPCDPVKVYAAFAEGGVEGLNIGELFNELPLGEGKVDWDRYLAALSEVGYAGYLTVEREVGANPEADIRRAVEFLRQKI</sequence>
<evidence type="ECO:0000313" key="2">
    <source>
        <dbReference type="EMBL" id="MDQ0288179.1"/>
    </source>
</evidence>
<protein>
    <submittedName>
        <fullName evidence="2">Sugar phosphate isomerase/epimerase</fullName>
    </submittedName>
</protein>
<evidence type="ECO:0000259" key="1">
    <source>
        <dbReference type="Pfam" id="PF01261"/>
    </source>
</evidence>
<organism evidence="2 3">
    <name type="scientific">Oligosphaera ethanolica</name>
    <dbReference type="NCBI Taxonomy" id="760260"/>
    <lineage>
        <taxon>Bacteria</taxon>
        <taxon>Pseudomonadati</taxon>
        <taxon>Lentisphaerota</taxon>
        <taxon>Oligosphaeria</taxon>
        <taxon>Oligosphaerales</taxon>
        <taxon>Oligosphaeraceae</taxon>
        <taxon>Oligosphaera</taxon>
    </lineage>
</organism>
<dbReference type="GO" id="GO:0016853">
    <property type="term" value="F:isomerase activity"/>
    <property type="evidence" value="ECO:0007669"/>
    <property type="project" value="UniProtKB-KW"/>
</dbReference>
<dbReference type="Gene3D" id="3.20.20.150">
    <property type="entry name" value="Divalent-metal-dependent TIM barrel enzymes"/>
    <property type="match status" value="1"/>
</dbReference>
<dbReference type="PANTHER" id="PTHR12110:SF41">
    <property type="entry name" value="INOSOSE DEHYDRATASE"/>
    <property type="match status" value="1"/>
</dbReference>
<dbReference type="Proteomes" id="UP001238163">
    <property type="component" value="Unassembled WGS sequence"/>
</dbReference>
<proteinExistence type="predicted"/>
<keyword evidence="2" id="KW-0413">Isomerase</keyword>
<accession>A0AAE3VCV9</accession>
<reference evidence="2" key="1">
    <citation type="submission" date="2023-07" db="EMBL/GenBank/DDBJ databases">
        <title>Genomic Encyclopedia of Type Strains, Phase IV (KMG-IV): sequencing the most valuable type-strain genomes for metagenomic binning, comparative biology and taxonomic classification.</title>
        <authorList>
            <person name="Goeker M."/>
        </authorList>
    </citation>
    <scope>NUCLEOTIDE SEQUENCE</scope>
    <source>
        <strain evidence="2">DSM 24202</strain>
    </source>
</reference>
<dbReference type="InterPro" id="IPR050312">
    <property type="entry name" value="IolE/XylAMocC-like"/>
</dbReference>